<evidence type="ECO:0000313" key="7">
    <source>
        <dbReference type="Proteomes" id="UP000767854"/>
    </source>
</evidence>
<keyword evidence="4" id="KW-0408">Iron</keyword>
<dbReference type="EMBL" id="JAFBDT010000012">
    <property type="protein sequence ID" value="MBM7562126.1"/>
    <property type="molecule type" value="Genomic_DNA"/>
</dbReference>
<gene>
    <name evidence="6" type="ORF">JOC49_001669</name>
</gene>
<accession>A0ABS2MRV7</accession>
<dbReference type="Pfam" id="PF01814">
    <property type="entry name" value="Hemerythrin"/>
    <property type="match status" value="1"/>
</dbReference>
<evidence type="ECO:0000256" key="3">
    <source>
        <dbReference type="ARBA" id="ARBA00022723"/>
    </source>
</evidence>
<dbReference type="RefSeq" id="WP_204664243.1">
    <property type="nucleotide sequence ID" value="NZ_JAFBDT010000012.1"/>
</dbReference>
<proteinExistence type="predicted"/>
<dbReference type="PANTHER" id="PTHR36438">
    <property type="entry name" value="IRON-SULFUR CLUSTER REPAIR PROTEIN YTFE"/>
    <property type="match status" value="1"/>
</dbReference>
<dbReference type="InterPro" id="IPR012312">
    <property type="entry name" value="Hemerythrin-like"/>
</dbReference>
<sequence length="225" mass="25575">MNTLNLKMSIGESVTLYPELVKVYMDYGVDFCCGGNRSVKEAIERDTDYVENLIVDADKAMAAATQFSVDSKQLKLSDFTTHQLIDRIVREHHGYLKMELPIISELMFKILMVHGEAHPELYKIHQIFGGLKTELEGHLVKEEVLLFPKLSEGGSDCRALIEELEDEHDGAGEALHELTDLTGHFKVPEDGCGTYQLVYEKLKILVADMYMHVHTENNVLFKRFV</sequence>
<keyword evidence="3" id="KW-0479">Metal-binding</keyword>
<dbReference type="InterPro" id="IPR019903">
    <property type="entry name" value="RIC_family"/>
</dbReference>
<name>A0ABS2MRV7_9FIRM</name>
<reference evidence="6 7" key="1">
    <citation type="submission" date="2021-01" db="EMBL/GenBank/DDBJ databases">
        <title>Genomic Encyclopedia of Type Strains, Phase IV (KMG-IV): sequencing the most valuable type-strain genomes for metagenomic binning, comparative biology and taxonomic classification.</title>
        <authorList>
            <person name="Goeker M."/>
        </authorList>
    </citation>
    <scope>NUCLEOTIDE SEQUENCE [LARGE SCALE GENOMIC DNA]</scope>
    <source>
        <strain evidence="6 7">DSM 24436</strain>
    </source>
</reference>
<keyword evidence="2" id="KW-0963">Cytoplasm</keyword>
<dbReference type="Gene3D" id="1.20.120.520">
    <property type="entry name" value="nmb1532 protein domain like"/>
    <property type="match status" value="1"/>
</dbReference>
<organism evidence="6 7">
    <name type="scientific">Fusibacter tunisiensis</name>
    <dbReference type="NCBI Taxonomy" id="1008308"/>
    <lineage>
        <taxon>Bacteria</taxon>
        <taxon>Bacillati</taxon>
        <taxon>Bacillota</taxon>
        <taxon>Clostridia</taxon>
        <taxon>Eubacteriales</taxon>
        <taxon>Eubacteriales Family XII. Incertae Sedis</taxon>
        <taxon>Fusibacter</taxon>
    </lineage>
</organism>
<evidence type="ECO:0000256" key="1">
    <source>
        <dbReference type="ARBA" id="ARBA00004496"/>
    </source>
</evidence>
<comment type="subcellular location">
    <subcellularLocation>
        <location evidence="1">Cytoplasm</location>
    </subcellularLocation>
</comment>
<protein>
    <submittedName>
        <fullName evidence="6">Regulator of cell morphogenesis and NO signaling</fullName>
    </submittedName>
</protein>
<evidence type="ECO:0000259" key="5">
    <source>
        <dbReference type="Pfam" id="PF01814"/>
    </source>
</evidence>
<comment type="caution">
    <text evidence="6">The sequence shown here is derived from an EMBL/GenBank/DDBJ whole genome shotgun (WGS) entry which is preliminary data.</text>
</comment>
<evidence type="ECO:0000256" key="4">
    <source>
        <dbReference type="ARBA" id="ARBA00023004"/>
    </source>
</evidence>
<evidence type="ECO:0000313" key="6">
    <source>
        <dbReference type="EMBL" id="MBM7562126.1"/>
    </source>
</evidence>
<dbReference type="PANTHER" id="PTHR36438:SF1">
    <property type="entry name" value="IRON-SULFUR CLUSTER REPAIR PROTEIN YTFE"/>
    <property type="match status" value="1"/>
</dbReference>
<dbReference type="Pfam" id="PF04405">
    <property type="entry name" value="ScdA_N"/>
    <property type="match status" value="1"/>
</dbReference>
<dbReference type="Proteomes" id="UP000767854">
    <property type="component" value="Unassembled WGS sequence"/>
</dbReference>
<keyword evidence="7" id="KW-1185">Reference proteome</keyword>
<feature type="domain" description="Hemerythrin-like" evidence="5">
    <location>
        <begin position="86"/>
        <end position="223"/>
    </location>
</feature>
<evidence type="ECO:0000256" key="2">
    <source>
        <dbReference type="ARBA" id="ARBA00022490"/>
    </source>
</evidence>